<dbReference type="EMBL" id="LJIJ01000081">
    <property type="protein sequence ID" value="ODN03244.1"/>
    <property type="molecule type" value="Genomic_DNA"/>
</dbReference>
<keyword evidence="3" id="KW-1185">Reference proteome</keyword>
<evidence type="ECO:0000313" key="3">
    <source>
        <dbReference type="Proteomes" id="UP000094527"/>
    </source>
</evidence>
<gene>
    <name evidence="2" type="ORF">Ocin01_03446</name>
</gene>
<feature type="region of interest" description="Disordered" evidence="1">
    <location>
        <begin position="259"/>
        <end position="279"/>
    </location>
</feature>
<dbReference type="AlphaFoldDB" id="A0A1D2NDB1"/>
<feature type="compositionally biased region" description="Basic and acidic residues" evidence="1">
    <location>
        <begin position="261"/>
        <end position="279"/>
    </location>
</feature>
<dbReference type="Proteomes" id="UP000094527">
    <property type="component" value="Unassembled WGS sequence"/>
</dbReference>
<evidence type="ECO:0000256" key="1">
    <source>
        <dbReference type="SAM" id="MobiDB-lite"/>
    </source>
</evidence>
<accession>A0A1D2NDB1</accession>
<organism evidence="2 3">
    <name type="scientific">Orchesella cincta</name>
    <name type="common">Springtail</name>
    <name type="synonym">Podura cincta</name>
    <dbReference type="NCBI Taxonomy" id="48709"/>
    <lineage>
        <taxon>Eukaryota</taxon>
        <taxon>Metazoa</taxon>
        <taxon>Ecdysozoa</taxon>
        <taxon>Arthropoda</taxon>
        <taxon>Hexapoda</taxon>
        <taxon>Collembola</taxon>
        <taxon>Entomobryomorpha</taxon>
        <taxon>Entomobryoidea</taxon>
        <taxon>Orchesellidae</taxon>
        <taxon>Orchesellinae</taxon>
        <taxon>Orchesella</taxon>
    </lineage>
</organism>
<protein>
    <submittedName>
        <fullName evidence="2">Uncharacterized protein</fullName>
    </submittedName>
</protein>
<reference evidence="2 3" key="1">
    <citation type="journal article" date="2016" name="Genome Biol. Evol.">
        <title>Gene Family Evolution Reflects Adaptation to Soil Environmental Stressors in the Genome of the Collembolan Orchesella cincta.</title>
        <authorList>
            <person name="Faddeeva-Vakhrusheva A."/>
            <person name="Derks M.F."/>
            <person name="Anvar S.Y."/>
            <person name="Agamennone V."/>
            <person name="Suring W."/>
            <person name="Smit S."/>
            <person name="van Straalen N.M."/>
            <person name="Roelofs D."/>
        </authorList>
    </citation>
    <scope>NUCLEOTIDE SEQUENCE [LARGE SCALE GENOMIC DNA]</scope>
    <source>
        <tissue evidence="2">Mixed pool</tissue>
    </source>
</reference>
<sequence length="298" mass="33814">MPYLFGKKRDVDSNNGDDALISKGLSLTGAVGFTQKCRSDLSKILVAMREISTKNGSTDVTNEDLITMSDKARFGIKKLNNNLEMFMQTYDGNDYAVDDILAWHKLKSDMHEAEVTSMRDQIFQLGRTIAQFKVLINKQADLITKRAASTAIIQKDHKNLKQMVDSMKEKKIELEIKHAKTTDALRKQLNFQEGLYKVKSERLDKLEVQVVEFKAETKKLEAAKKEATDSVIQLMAENATIKKQLGEVEVEAKTSKQRVASLEKDLKKSEESRKATESLLEAERRKTEIIQQVLGNRQ</sequence>
<name>A0A1D2NDB1_ORCCI</name>
<evidence type="ECO:0000313" key="2">
    <source>
        <dbReference type="EMBL" id="ODN03244.1"/>
    </source>
</evidence>
<comment type="caution">
    <text evidence="2">The sequence shown here is derived from an EMBL/GenBank/DDBJ whole genome shotgun (WGS) entry which is preliminary data.</text>
</comment>
<proteinExistence type="predicted"/>